<evidence type="ECO:0000313" key="1">
    <source>
        <dbReference type="EMBL" id="MPC50563.1"/>
    </source>
</evidence>
<proteinExistence type="predicted"/>
<evidence type="ECO:0000313" key="2">
    <source>
        <dbReference type="Proteomes" id="UP000324222"/>
    </source>
</evidence>
<dbReference type="EMBL" id="VSRR010009583">
    <property type="protein sequence ID" value="MPC50563.1"/>
    <property type="molecule type" value="Genomic_DNA"/>
</dbReference>
<name>A0A5B7FZX0_PORTR</name>
<sequence>MAAVAGSNIIAGWTSMAAVKPFVLTRLIRGGRREPDGAGEELLQGPRGVLHGGRALL</sequence>
<protein>
    <submittedName>
        <fullName evidence="1">Uncharacterized protein</fullName>
    </submittedName>
</protein>
<dbReference type="Proteomes" id="UP000324222">
    <property type="component" value="Unassembled WGS sequence"/>
</dbReference>
<accession>A0A5B7FZX0</accession>
<organism evidence="1 2">
    <name type="scientific">Portunus trituberculatus</name>
    <name type="common">Swimming crab</name>
    <name type="synonym">Neptunus trituberculatus</name>
    <dbReference type="NCBI Taxonomy" id="210409"/>
    <lineage>
        <taxon>Eukaryota</taxon>
        <taxon>Metazoa</taxon>
        <taxon>Ecdysozoa</taxon>
        <taxon>Arthropoda</taxon>
        <taxon>Crustacea</taxon>
        <taxon>Multicrustacea</taxon>
        <taxon>Malacostraca</taxon>
        <taxon>Eumalacostraca</taxon>
        <taxon>Eucarida</taxon>
        <taxon>Decapoda</taxon>
        <taxon>Pleocyemata</taxon>
        <taxon>Brachyura</taxon>
        <taxon>Eubrachyura</taxon>
        <taxon>Portunoidea</taxon>
        <taxon>Portunidae</taxon>
        <taxon>Portuninae</taxon>
        <taxon>Portunus</taxon>
    </lineage>
</organism>
<gene>
    <name evidence="1" type="ORF">E2C01_044392</name>
</gene>
<comment type="caution">
    <text evidence="1">The sequence shown here is derived from an EMBL/GenBank/DDBJ whole genome shotgun (WGS) entry which is preliminary data.</text>
</comment>
<keyword evidence="2" id="KW-1185">Reference proteome</keyword>
<reference evidence="1 2" key="1">
    <citation type="submission" date="2019-05" db="EMBL/GenBank/DDBJ databases">
        <title>Another draft genome of Portunus trituberculatus and its Hox gene families provides insights of decapod evolution.</title>
        <authorList>
            <person name="Jeong J.-H."/>
            <person name="Song I."/>
            <person name="Kim S."/>
            <person name="Choi T."/>
            <person name="Kim D."/>
            <person name="Ryu S."/>
            <person name="Kim W."/>
        </authorList>
    </citation>
    <scope>NUCLEOTIDE SEQUENCE [LARGE SCALE GENOMIC DNA]</scope>
    <source>
        <tissue evidence="1">Muscle</tissue>
    </source>
</reference>
<dbReference type="AlphaFoldDB" id="A0A5B7FZX0"/>